<feature type="transmembrane region" description="Helical" evidence="10">
    <location>
        <begin position="311"/>
        <end position="329"/>
    </location>
</feature>
<feature type="transmembrane region" description="Helical" evidence="10">
    <location>
        <begin position="70"/>
        <end position="94"/>
    </location>
</feature>
<keyword evidence="4" id="KW-0256">Endoplasmic reticulum</keyword>
<keyword evidence="7" id="KW-0927">Auxin signaling pathway</keyword>
<feature type="transmembrane region" description="Helical" evidence="10">
    <location>
        <begin position="375"/>
        <end position="399"/>
    </location>
</feature>
<feature type="transmembrane region" description="Helical" evidence="10">
    <location>
        <begin position="341"/>
        <end position="369"/>
    </location>
</feature>
<name>A0A151RWV7_CAJCA</name>
<feature type="transmembrane region" description="Helical" evidence="10">
    <location>
        <begin position="411"/>
        <end position="432"/>
    </location>
</feature>
<dbReference type="InterPro" id="IPR004776">
    <property type="entry name" value="Mem_transp_PIN-like"/>
</dbReference>
<protein>
    <submittedName>
        <fullName evidence="11">Transporter C5D6.04</fullName>
    </submittedName>
</protein>
<evidence type="ECO:0000256" key="2">
    <source>
        <dbReference type="ARBA" id="ARBA00022448"/>
    </source>
</evidence>
<reference evidence="11" key="1">
    <citation type="journal article" date="2012" name="Nat. Biotechnol.">
        <title>Draft genome sequence of pigeonpea (Cajanus cajan), an orphan legume crop of resource-poor farmers.</title>
        <authorList>
            <person name="Varshney R.K."/>
            <person name="Chen W."/>
            <person name="Li Y."/>
            <person name="Bharti A.K."/>
            <person name="Saxena R.K."/>
            <person name="Schlueter J.A."/>
            <person name="Donoghue M.T."/>
            <person name="Azam S."/>
            <person name="Fan G."/>
            <person name="Whaley A.M."/>
            <person name="Farmer A.D."/>
            <person name="Sheridan J."/>
            <person name="Iwata A."/>
            <person name="Tuteja R."/>
            <person name="Penmetsa R.V."/>
            <person name="Wu W."/>
            <person name="Upadhyaya H.D."/>
            <person name="Yang S.P."/>
            <person name="Shah T."/>
            <person name="Saxena K.B."/>
            <person name="Michael T."/>
            <person name="McCombie W.R."/>
            <person name="Yang B."/>
            <person name="Zhang G."/>
            <person name="Yang H."/>
            <person name="Wang J."/>
            <person name="Spillane C."/>
            <person name="Cook D.R."/>
            <person name="May G.D."/>
            <person name="Xu X."/>
            <person name="Jackson S.A."/>
        </authorList>
    </citation>
    <scope>NUCLEOTIDE SEQUENCE [LARGE SCALE GENOMIC DNA]</scope>
</reference>
<feature type="transmembrane region" description="Helical" evidence="10">
    <location>
        <begin position="159"/>
        <end position="180"/>
    </location>
</feature>
<sequence length="433" mass="46894">MVFWKLYVVAFSSILKLLLATALGAFLAQDRLNILKENARKHINAMVYFVFTPALIYSSMSNTITLKSVVMLWFMPLSILVTYIAGTVLGWLLIKAIRVPHHLHGLVLGCCAAGKILTIWCLIFVGNLASLPLIVVPAICKEQNNPFGDEAVCNRNGLAYASLSMAVGYTYAWSITFNIVRIYSPKISNAVKVDESTVTPISAKGTDPENLLKCSDGALVMAEDIAKPNGGMDQPEIECKVVDGQAQVPVKLKIMKKLKILADKINNMKILIAPSTIAVIVGLTIGVVPQFRKLLVGDTALLHVVQDSVTMLGDASVPAMVLLLGANLVTGLKGFGKQLPLIVGIIVVKFIAMPAIGIAIVKGAVYFNLIHHDPLYQFVLLLQFALPPAIVMSTITQMFGTGESECSSIMLGTYSCATVLLTLWCTVFMWLVI</sequence>
<comment type="subcellular location">
    <subcellularLocation>
        <location evidence="1">Endoplasmic reticulum membrane</location>
        <topology evidence="1">Multi-pass membrane protein</topology>
    </subcellularLocation>
</comment>
<keyword evidence="2" id="KW-0813">Transport</keyword>
<dbReference type="OMA" id="ECSAIML"/>
<dbReference type="EMBL" id="KQ483539">
    <property type="protein sequence ID" value="KYP47030.1"/>
    <property type="molecule type" value="Genomic_DNA"/>
</dbReference>
<dbReference type="GO" id="GO:0009734">
    <property type="term" value="P:auxin-activated signaling pathway"/>
    <property type="evidence" value="ECO:0007669"/>
    <property type="project" value="UniProtKB-KW"/>
</dbReference>
<evidence type="ECO:0000256" key="3">
    <source>
        <dbReference type="ARBA" id="ARBA00022692"/>
    </source>
</evidence>
<evidence type="ECO:0000256" key="8">
    <source>
        <dbReference type="ARBA" id="ARBA00025100"/>
    </source>
</evidence>
<dbReference type="PANTHER" id="PTHR31651:SF44">
    <property type="entry name" value="AUXIN EFFLUX CARRIER FAMILY PROTEIN"/>
    <property type="match status" value="1"/>
</dbReference>
<evidence type="ECO:0000313" key="12">
    <source>
        <dbReference type="Proteomes" id="UP000075243"/>
    </source>
</evidence>
<organism evidence="11 12">
    <name type="scientific">Cajanus cajan</name>
    <name type="common">Pigeon pea</name>
    <name type="synonym">Cajanus indicus</name>
    <dbReference type="NCBI Taxonomy" id="3821"/>
    <lineage>
        <taxon>Eukaryota</taxon>
        <taxon>Viridiplantae</taxon>
        <taxon>Streptophyta</taxon>
        <taxon>Embryophyta</taxon>
        <taxon>Tracheophyta</taxon>
        <taxon>Spermatophyta</taxon>
        <taxon>Magnoliopsida</taxon>
        <taxon>eudicotyledons</taxon>
        <taxon>Gunneridae</taxon>
        <taxon>Pentapetalae</taxon>
        <taxon>rosids</taxon>
        <taxon>fabids</taxon>
        <taxon>Fabales</taxon>
        <taxon>Fabaceae</taxon>
        <taxon>Papilionoideae</taxon>
        <taxon>50 kb inversion clade</taxon>
        <taxon>NPAAA clade</taxon>
        <taxon>indigoferoid/millettioid clade</taxon>
        <taxon>Phaseoleae</taxon>
        <taxon>Cajanus</taxon>
    </lineage>
</organism>
<proteinExistence type="inferred from homology"/>
<comment type="similarity">
    <text evidence="9">Belongs to the auxin efflux carrier (TC 2.A.69.2) family.</text>
</comment>
<feature type="transmembrane region" description="Helical" evidence="10">
    <location>
        <begin position="6"/>
        <end position="27"/>
    </location>
</feature>
<evidence type="ECO:0000256" key="7">
    <source>
        <dbReference type="ARBA" id="ARBA00023294"/>
    </source>
</evidence>
<keyword evidence="12" id="KW-1185">Reference proteome</keyword>
<feature type="transmembrane region" description="Helical" evidence="10">
    <location>
        <begin position="106"/>
        <end position="139"/>
    </location>
</feature>
<dbReference type="STRING" id="3821.A0A151RWV7"/>
<dbReference type="InterPro" id="IPR045033">
    <property type="entry name" value="PILS1/3/4/5/7"/>
</dbReference>
<evidence type="ECO:0000256" key="1">
    <source>
        <dbReference type="ARBA" id="ARBA00004477"/>
    </source>
</evidence>
<evidence type="ECO:0000256" key="4">
    <source>
        <dbReference type="ARBA" id="ARBA00022824"/>
    </source>
</evidence>
<dbReference type="AlphaFoldDB" id="A0A151RWV7"/>
<evidence type="ECO:0000256" key="6">
    <source>
        <dbReference type="ARBA" id="ARBA00023136"/>
    </source>
</evidence>
<evidence type="ECO:0000256" key="5">
    <source>
        <dbReference type="ARBA" id="ARBA00022989"/>
    </source>
</evidence>
<dbReference type="GO" id="GO:0080162">
    <property type="term" value="P:endoplasmic reticulum to cytosol auxin transport"/>
    <property type="evidence" value="ECO:0007669"/>
    <property type="project" value="InterPro"/>
</dbReference>
<comment type="function">
    <text evidence="8">Involved in cellular auxin homeostasis by regulating auxin metabolism. Regulates intracellular auxin accumulation at the endoplasmic reticulum and thus auxin availability for nuclear auxin signaling.</text>
</comment>
<evidence type="ECO:0000313" key="11">
    <source>
        <dbReference type="EMBL" id="KYP47030.1"/>
    </source>
</evidence>
<dbReference type="Pfam" id="PF03547">
    <property type="entry name" value="Mem_trans"/>
    <property type="match status" value="1"/>
</dbReference>
<feature type="transmembrane region" description="Helical" evidence="10">
    <location>
        <begin position="270"/>
        <end position="291"/>
    </location>
</feature>
<dbReference type="PANTHER" id="PTHR31651">
    <property type="match status" value="1"/>
</dbReference>
<accession>A0A151RWV7</accession>
<keyword evidence="6 10" id="KW-0472">Membrane</keyword>
<feature type="transmembrane region" description="Helical" evidence="10">
    <location>
        <begin position="47"/>
        <end position="64"/>
    </location>
</feature>
<dbReference type="Gramene" id="C.cajan_31457.t">
    <property type="protein sequence ID" value="C.cajan_31457.t"/>
    <property type="gene ID" value="C.cajan_31457"/>
</dbReference>
<dbReference type="GO" id="GO:0005789">
    <property type="term" value="C:endoplasmic reticulum membrane"/>
    <property type="evidence" value="ECO:0007669"/>
    <property type="project" value="UniProtKB-SubCell"/>
</dbReference>
<dbReference type="Proteomes" id="UP000075243">
    <property type="component" value="Unassembled WGS sequence"/>
</dbReference>
<evidence type="ECO:0000256" key="9">
    <source>
        <dbReference type="ARBA" id="ARBA00025752"/>
    </source>
</evidence>
<evidence type="ECO:0000256" key="10">
    <source>
        <dbReference type="SAM" id="Phobius"/>
    </source>
</evidence>
<gene>
    <name evidence="11" type="ORF">KK1_031334</name>
</gene>
<keyword evidence="5 10" id="KW-1133">Transmembrane helix</keyword>
<keyword evidence="3 10" id="KW-0812">Transmembrane</keyword>